<reference evidence="2 3" key="1">
    <citation type="submission" date="2024-11" db="EMBL/GenBank/DDBJ databases">
        <title>Adaptive evolution of stress response genes in parasites aligns with host niche diversity.</title>
        <authorList>
            <person name="Hahn C."/>
            <person name="Resl P."/>
        </authorList>
    </citation>
    <scope>NUCLEOTIDE SEQUENCE [LARGE SCALE GENOMIC DNA]</scope>
    <source>
        <strain evidence="2">EGGRZ-B1_66</strain>
        <tissue evidence="2">Body</tissue>
    </source>
</reference>
<feature type="region of interest" description="Disordered" evidence="1">
    <location>
        <begin position="1"/>
        <end position="21"/>
    </location>
</feature>
<comment type="caution">
    <text evidence="2">The sequence shown here is derived from an EMBL/GenBank/DDBJ whole genome shotgun (WGS) entry which is preliminary data.</text>
</comment>
<gene>
    <name evidence="2" type="ORF">Ciccas_011518</name>
</gene>
<evidence type="ECO:0000313" key="2">
    <source>
        <dbReference type="EMBL" id="KAL3309927.1"/>
    </source>
</evidence>
<proteinExistence type="predicted"/>
<name>A0ABD2PT52_9PLAT</name>
<keyword evidence="3" id="KW-1185">Reference proteome</keyword>
<evidence type="ECO:0000256" key="1">
    <source>
        <dbReference type="SAM" id="MobiDB-lite"/>
    </source>
</evidence>
<protein>
    <submittedName>
        <fullName evidence="2">Uncharacterized protein</fullName>
    </submittedName>
</protein>
<organism evidence="2 3">
    <name type="scientific">Cichlidogyrus casuarinus</name>
    <dbReference type="NCBI Taxonomy" id="1844966"/>
    <lineage>
        <taxon>Eukaryota</taxon>
        <taxon>Metazoa</taxon>
        <taxon>Spiralia</taxon>
        <taxon>Lophotrochozoa</taxon>
        <taxon>Platyhelminthes</taxon>
        <taxon>Monogenea</taxon>
        <taxon>Monopisthocotylea</taxon>
        <taxon>Dactylogyridea</taxon>
        <taxon>Ancyrocephalidae</taxon>
        <taxon>Cichlidogyrus</taxon>
    </lineage>
</organism>
<dbReference type="Proteomes" id="UP001626550">
    <property type="component" value="Unassembled WGS sequence"/>
</dbReference>
<accession>A0ABD2PT52</accession>
<evidence type="ECO:0000313" key="3">
    <source>
        <dbReference type="Proteomes" id="UP001626550"/>
    </source>
</evidence>
<dbReference type="AlphaFoldDB" id="A0ABD2PT52"/>
<sequence>MPQLQPSPGNDPPTPSSFLVLRPALPSSIGDSKDLSTKPNHLEKDHNGLIPRQFSVRLPQSVPFFHSQLLRYNFD</sequence>
<dbReference type="EMBL" id="JBJKFK010003418">
    <property type="protein sequence ID" value="KAL3309927.1"/>
    <property type="molecule type" value="Genomic_DNA"/>
</dbReference>